<evidence type="ECO:0000313" key="3">
    <source>
        <dbReference type="Proteomes" id="UP000184386"/>
    </source>
</evidence>
<dbReference type="AlphaFoldDB" id="A0A1M6L3M1"/>
<accession>A0A1M6L3M1</accession>
<proteinExistence type="predicted"/>
<keyword evidence="1" id="KW-0732">Signal</keyword>
<dbReference type="EMBL" id="FRAC01000006">
    <property type="protein sequence ID" value="SHJ65734.1"/>
    <property type="molecule type" value="Genomic_DNA"/>
</dbReference>
<name>A0A1M6L3M1_9FIRM</name>
<dbReference type="RefSeq" id="WP_073272864.1">
    <property type="nucleotide sequence ID" value="NZ_FRAC01000006.1"/>
</dbReference>
<dbReference type="OrthoDB" id="2071028at2"/>
<sequence length="183" mass="20857">MRKLIISSILILGMLFLCSCSLGNSRTEMLNKDSDETKAQARFEEVIEAIKNNDKDAWKTIFSKQAVDDADDFNGGADQLAGFIQGEINSWEKLDGPTVFESNDYGHVKKEVSSYYYVNTDKQKYFFLLRDYPVDTDHPDNVGLYMLLVVKAEDEKNIYDGDQKILYDGKEKISHAGIYIPIK</sequence>
<evidence type="ECO:0000256" key="1">
    <source>
        <dbReference type="SAM" id="SignalP"/>
    </source>
</evidence>
<organism evidence="2 3">
    <name type="scientific">Anaerocolumna jejuensis DSM 15929</name>
    <dbReference type="NCBI Taxonomy" id="1121322"/>
    <lineage>
        <taxon>Bacteria</taxon>
        <taxon>Bacillati</taxon>
        <taxon>Bacillota</taxon>
        <taxon>Clostridia</taxon>
        <taxon>Lachnospirales</taxon>
        <taxon>Lachnospiraceae</taxon>
        <taxon>Anaerocolumna</taxon>
    </lineage>
</organism>
<feature type="chain" id="PRO_5039492757" description="DUF5104 domain-containing protein" evidence="1">
    <location>
        <begin position="24"/>
        <end position="183"/>
    </location>
</feature>
<evidence type="ECO:0000313" key="2">
    <source>
        <dbReference type="EMBL" id="SHJ65734.1"/>
    </source>
</evidence>
<reference evidence="2 3" key="1">
    <citation type="submission" date="2016-11" db="EMBL/GenBank/DDBJ databases">
        <authorList>
            <person name="Jaros S."/>
            <person name="Januszkiewicz K."/>
            <person name="Wedrychowicz H."/>
        </authorList>
    </citation>
    <scope>NUCLEOTIDE SEQUENCE [LARGE SCALE GENOMIC DNA]</scope>
    <source>
        <strain evidence="2 3">DSM 15929</strain>
    </source>
</reference>
<evidence type="ECO:0008006" key="4">
    <source>
        <dbReference type="Google" id="ProtNLM"/>
    </source>
</evidence>
<dbReference type="PROSITE" id="PS51257">
    <property type="entry name" value="PROKAR_LIPOPROTEIN"/>
    <property type="match status" value="1"/>
</dbReference>
<keyword evidence="3" id="KW-1185">Reference proteome</keyword>
<protein>
    <recommendedName>
        <fullName evidence="4">DUF5104 domain-containing protein</fullName>
    </recommendedName>
</protein>
<dbReference type="STRING" id="1121322.SAMN02745136_00680"/>
<dbReference type="InterPro" id="IPR031344">
    <property type="entry name" value="DUF5104"/>
</dbReference>
<dbReference type="Pfam" id="PF17117">
    <property type="entry name" value="DUF5104"/>
    <property type="match status" value="1"/>
</dbReference>
<feature type="signal peptide" evidence="1">
    <location>
        <begin position="1"/>
        <end position="23"/>
    </location>
</feature>
<gene>
    <name evidence="2" type="ORF">SAMN02745136_00680</name>
</gene>
<dbReference type="Proteomes" id="UP000184386">
    <property type="component" value="Unassembled WGS sequence"/>
</dbReference>
<dbReference type="Gene3D" id="3.10.450.50">
    <property type="match status" value="1"/>
</dbReference>